<dbReference type="AlphaFoldDB" id="A0A061QKS4"/>
<name>A0A061QKS4_9CHLO</name>
<reference evidence="2" key="1">
    <citation type="submission" date="2014-05" db="EMBL/GenBank/DDBJ databases">
        <title>The transcriptome of the halophilic microalga Tetraselmis sp. GSL018 isolated from the Great Salt Lake, Utah.</title>
        <authorList>
            <person name="Jinkerson R.E."/>
            <person name="D'Adamo S."/>
            <person name="Posewitz M.C."/>
        </authorList>
    </citation>
    <scope>NUCLEOTIDE SEQUENCE</scope>
    <source>
        <strain evidence="2">GSL018</strain>
    </source>
</reference>
<feature type="non-terminal residue" evidence="2">
    <location>
        <position position="1"/>
    </location>
</feature>
<evidence type="ECO:0000256" key="1">
    <source>
        <dbReference type="SAM" id="MobiDB-lite"/>
    </source>
</evidence>
<sequence length="65" mass="6767">ACWVFETKYRGPEEGGGGGGTEHARPRPAGEEKPGEGHMRESYRAGSRLKGKPIGKGAKRGSAAG</sequence>
<proteinExistence type="predicted"/>
<organism evidence="2">
    <name type="scientific">Tetraselmis sp. GSL018</name>
    <dbReference type="NCBI Taxonomy" id="582737"/>
    <lineage>
        <taxon>Eukaryota</taxon>
        <taxon>Viridiplantae</taxon>
        <taxon>Chlorophyta</taxon>
        <taxon>core chlorophytes</taxon>
        <taxon>Chlorodendrophyceae</taxon>
        <taxon>Chlorodendrales</taxon>
        <taxon>Chlorodendraceae</taxon>
        <taxon>Tetraselmis</taxon>
    </lineage>
</organism>
<dbReference type="EMBL" id="GBEZ01026926">
    <property type="protein sequence ID" value="JAC60328.1"/>
    <property type="molecule type" value="Transcribed_RNA"/>
</dbReference>
<feature type="region of interest" description="Disordered" evidence="1">
    <location>
        <begin position="1"/>
        <end position="65"/>
    </location>
</feature>
<evidence type="ECO:0000313" key="2">
    <source>
        <dbReference type="EMBL" id="JAC60328.1"/>
    </source>
</evidence>
<accession>A0A061QKS4</accession>
<gene>
    <name evidence="2" type="ORF">TSPGSL018_29231</name>
</gene>
<feature type="compositionally biased region" description="Basic and acidic residues" evidence="1">
    <location>
        <begin position="22"/>
        <end position="43"/>
    </location>
</feature>
<feature type="compositionally biased region" description="Basic residues" evidence="1">
    <location>
        <begin position="47"/>
        <end position="59"/>
    </location>
</feature>
<protein>
    <submittedName>
        <fullName evidence="2">Uncharacterized protein</fullName>
    </submittedName>
</protein>